<dbReference type="CDD" id="cd05827">
    <property type="entry name" value="Sortase_C"/>
    <property type="match status" value="1"/>
</dbReference>
<dbReference type="InterPro" id="IPR023365">
    <property type="entry name" value="Sortase_dom-sf"/>
</dbReference>
<evidence type="ECO:0000313" key="4">
    <source>
        <dbReference type="Proteomes" id="UP000030401"/>
    </source>
</evidence>
<name>A0A0A5FY54_9BACI</name>
<keyword evidence="2" id="KW-1133">Transmembrane helix</keyword>
<dbReference type="Proteomes" id="UP000030401">
    <property type="component" value="Unassembled WGS sequence"/>
</dbReference>
<dbReference type="InterPro" id="IPR005754">
    <property type="entry name" value="Sortase"/>
</dbReference>
<dbReference type="InterPro" id="IPR042002">
    <property type="entry name" value="Sortase_C"/>
</dbReference>
<organism evidence="3 4">
    <name type="scientific">Pontibacillus litoralis JSM 072002</name>
    <dbReference type="NCBI Taxonomy" id="1385512"/>
    <lineage>
        <taxon>Bacteria</taxon>
        <taxon>Bacillati</taxon>
        <taxon>Bacillota</taxon>
        <taxon>Bacilli</taxon>
        <taxon>Bacillales</taxon>
        <taxon>Bacillaceae</taxon>
        <taxon>Pontibacillus</taxon>
    </lineage>
</organism>
<reference evidence="3 4" key="1">
    <citation type="submission" date="2013-08" db="EMBL/GenBank/DDBJ databases">
        <authorList>
            <person name="Huang J."/>
            <person name="Wang G."/>
        </authorList>
    </citation>
    <scope>NUCLEOTIDE SEQUENCE [LARGE SCALE GENOMIC DNA]</scope>
    <source>
        <strain evidence="3 4">JSM 072002</strain>
    </source>
</reference>
<dbReference type="GO" id="GO:0016787">
    <property type="term" value="F:hydrolase activity"/>
    <property type="evidence" value="ECO:0007669"/>
    <property type="project" value="UniProtKB-KW"/>
</dbReference>
<dbReference type="Gene3D" id="2.40.260.10">
    <property type="entry name" value="Sortase"/>
    <property type="match status" value="1"/>
</dbReference>
<accession>A0A0A5FY54</accession>
<proteinExistence type="predicted"/>
<dbReference type="Pfam" id="PF04203">
    <property type="entry name" value="Sortase"/>
    <property type="match status" value="1"/>
</dbReference>
<dbReference type="NCBIfam" id="TIGR01076">
    <property type="entry name" value="sortase_fam"/>
    <property type="match status" value="1"/>
</dbReference>
<feature type="non-terminal residue" evidence="3">
    <location>
        <position position="1"/>
    </location>
</feature>
<keyword evidence="1" id="KW-0378">Hydrolase</keyword>
<feature type="transmembrane region" description="Helical" evidence="2">
    <location>
        <begin position="102"/>
        <end position="121"/>
    </location>
</feature>
<evidence type="ECO:0000256" key="1">
    <source>
        <dbReference type="ARBA" id="ARBA00022801"/>
    </source>
</evidence>
<dbReference type="STRING" id="1385512.N784_11975"/>
<dbReference type="SUPFAM" id="SSF63817">
    <property type="entry name" value="Sortase"/>
    <property type="match status" value="1"/>
</dbReference>
<keyword evidence="2" id="KW-0472">Membrane</keyword>
<protein>
    <recommendedName>
        <fullName evidence="5">Sortase</fullName>
    </recommendedName>
</protein>
<dbReference type="eggNOG" id="COG3764">
    <property type="taxonomic scope" value="Bacteria"/>
</dbReference>
<dbReference type="RefSeq" id="WP_036836070.1">
    <property type="nucleotide sequence ID" value="NZ_AVPG01000032.1"/>
</dbReference>
<dbReference type="OrthoDB" id="1648028at2"/>
<sequence length="129" mass="15150">LPSAKMFRDLNELQKGDQFFVQVLGETYAYEVEGIDVVEPHQTEWLEMEENKDQVTLLTCDPYMINTHRMLVTGERVPYEIEEASVNKTVSDKAEDLLIEHLYLTILLVIISITILIIFMVKYRKRNRE</sequence>
<gene>
    <name evidence="3" type="ORF">N784_11975</name>
</gene>
<evidence type="ECO:0000256" key="2">
    <source>
        <dbReference type="SAM" id="Phobius"/>
    </source>
</evidence>
<keyword evidence="2" id="KW-0812">Transmembrane</keyword>
<dbReference type="AlphaFoldDB" id="A0A0A5FY54"/>
<evidence type="ECO:0000313" key="3">
    <source>
        <dbReference type="EMBL" id="KGX84724.1"/>
    </source>
</evidence>
<dbReference type="EMBL" id="AVPG01000032">
    <property type="protein sequence ID" value="KGX84724.1"/>
    <property type="molecule type" value="Genomic_DNA"/>
</dbReference>
<evidence type="ECO:0008006" key="5">
    <source>
        <dbReference type="Google" id="ProtNLM"/>
    </source>
</evidence>
<keyword evidence="4" id="KW-1185">Reference proteome</keyword>
<comment type="caution">
    <text evidence="3">The sequence shown here is derived from an EMBL/GenBank/DDBJ whole genome shotgun (WGS) entry which is preliminary data.</text>
</comment>